<feature type="domain" description="Sugar phosphate transporter" evidence="6">
    <location>
        <begin position="11"/>
        <end position="299"/>
    </location>
</feature>
<name>A7RTW7_NEMVE</name>
<evidence type="ECO:0000256" key="1">
    <source>
        <dbReference type="ARBA" id="ARBA00004141"/>
    </source>
</evidence>
<comment type="subcellular location">
    <subcellularLocation>
        <location evidence="1">Membrane</location>
        <topology evidence="1">Multi-pass membrane protein</topology>
    </subcellularLocation>
</comment>
<dbReference type="GO" id="GO:0055085">
    <property type="term" value="P:transmembrane transport"/>
    <property type="evidence" value="ECO:0000318"/>
    <property type="project" value="GO_Central"/>
</dbReference>
<keyword evidence="8" id="KW-1185">Reference proteome</keyword>
<evidence type="ECO:0000313" key="8">
    <source>
        <dbReference type="Proteomes" id="UP000001593"/>
    </source>
</evidence>
<feature type="transmembrane region" description="Helical" evidence="5">
    <location>
        <begin position="131"/>
        <end position="149"/>
    </location>
</feature>
<feature type="transmembrane region" description="Helical" evidence="5">
    <location>
        <begin position="41"/>
        <end position="62"/>
    </location>
</feature>
<dbReference type="Proteomes" id="UP000001593">
    <property type="component" value="Unassembled WGS sequence"/>
</dbReference>
<keyword evidence="3 5" id="KW-1133">Transmembrane helix</keyword>
<evidence type="ECO:0000256" key="3">
    <source>
        <dbReference type="ARBA" id="ARBA00022989"/>
    </source>
</evidence>
<dbReference type="InterPro" id="IPR050186">
    <property type="entry name" value="TPT_transporter"/>
</dbReference>
<dbReference type="AlphaFoldDB" id="A7RTW7"/>
<dbReference type="EMBL" id="DS469538">
    <property type="protein sequence ID" value="EDO45158.1"/>
    <property type="molecule type" value="Genomic_DNA"/>
</dbReference>
<feature type="transmembrane region" description="Helical" evidence="5">
    <location>
        <begin position="187"/>
        <end position="208"/>
    </location>
</feature>
<dbReference type="Pfam" id="PF03151">
    <property type="entry name" value="TPT"/>
    <property type="match status" value="1"/>
</dbReference>
<dbReference type="HOGENOM" id="CLU_019048_1_0_1"/>
<evidence type="ECO:0000259" key="6">
    <source>
        <dbReference type="Pfam" id="PF03151"/>
    </source>
</evidence>
<organism evidence="7 8">
    <name type="scientific">Nematostella vectensis</name>
    <name type="common">Starlet sea anemone</name>
    <dbReference type="NCBI Taxonomy" id="45351"/>
    <lineage>
        <taxon>Eukaryota</taxon>
        <taxon>Metazoa</taxon>
        <taxon>Cnidaria</taxon>
        <taxon>Anthozoa</taxon>
        <taxon>Hexacorallia</taxon>
        <taxon>Actiniaria</taxon>
        <taxon>Edwardsiidae</taxon>
        <taxon>Nematostella</taxon>
    </lineage>
</organism>
<keyword evidence="2 5" id="KW-0812">Transmembrane</keyword>
<feature type="transmembrane region" description="Helical" evidence="5">
    <location>
        <begin position="103"/>
        <end position="124"/>
    </location>
</feature>
<sequence>MASGLSGEAIRIFLLCTVWFTVSSTNNVITKRLLNKFPHPVTVAFVQVFSTALFMGPTLVLWRVPKNSAIPKTTFYKFIVPLSFGKALAAVSAYVSIWKVPVSYAHTVKATMPIFTVVLSRLILGQKQTPLVYFSLAPIVLGVMVSTATELSFDIVGLMSALLATLTFAVQNIFTKKMMRELHISHLRLLSILARIATVILLPIWALYDLRKILTYSDLSEENILWLLVVITINGFLNFVQNMVAFTVLSLITPLSYSVATASKRILVISVSLFMLRNPVTIYNFLGMLMAIFGVFIYNKAKYDANRAAHHLPMHNKDTKLPTPSLTNGHLNHINSHVHDRRPHYHHI</sequence>
<dbReference type="OMA" id="FWYTVSS"/>
<dbReference type="PhylomeDB" id="A7RTW7"/>
<feature type="transmembrane region" description="Helical" evidence="5">
    <location>
        <begin position="155"/>
        <end position="175"/>
    </location>
</feature>
<gene>
    <name evidence="7" type="ORF">NEMVEDRAFT_v1g162657</name>
</gene>
<feature type="transmembrane region" description="Helical" evidence="5">
    <location>
        <begin position="255"/>
        <end position="276"/>
    </location>
</feature>
<dbReference type="SUPFAM" id="SSF103481">
    <property type="entry name" value="Multidrug resistance efflux transporter EmrE"/>
    <property type="match status" value="1"/>
</dbReference>
<evidence type="ECO:0000256" key="2">
    <source>
        <dbReference type="ARBA" id="ARBA00022692"/>
    </source>
</evidence>
<evidence type="ECO:0000256" key="4">
    <source>
        <dbReference type="ARBA" id="ARBA00023136"/>
    </source>
</evidence>
<dbReference type="eggNOG" id="KOG1441">
    <property type="taxonomic scope" value="Eukaryota"/>
</dbReference>
<dbReference type="KEGG" id="nve:5517193"/>
<dbReference type="OrthoDB" id="6418713at2759"/>
<dbReference type="GO" id="GO:0016020">
    <property type="term" value="C:membrane"/>
    <property type="evidence" value="ECO:0007669"/>
    <property type="project" value="UniProtKB-SubCell"/>
</dbReference>
<evidence type="ECO:0000256" key="5">
    <source>
        <dbReference type="SAM" id="Phobius"/>
    </source>
</evidence>
<feature type="transmembrane region" description="Helical" evidence="5">
    <location>
        <begin position="12"/>
        <end position="29"/>
    </location>
</feature>
<feature type="transmembrane region" description="Helical" evidence="5">
    <location>
        <begin position="224"/>
        <end position="248"/>
    </location>
</feature>
<dbReference type="InParanoid" id="A7RTW7"/>
<evidence type="ECO:0000313" key="7">
    <source>
        <dbReference type="EMBL" id="EDO45158.1"/>
    </source>
</evidence>
<dbReference type="FunCoup" id="A7RTW7">
    <property type="interactions" value="908"/>
</dbReference>
<keyword evidence="4 5" id="KW-0472">Membrane</keyword>
<dbReference type="GO" id="GO:0015297">
    <property type="term" value="F:antiporter activity"/>
    <property type="evidence" value="ECO:0000318"/>
    <property type="project" value="GO_Central"/>
</dbReference>
<feature type="transmembrane region" description="Helical" evidence="5">
    <location>
        <begin position="282"/>
        <end position="299"/>
    </location>
</feature>
<proteinExistence type="predicted"/>
<dbReference type="InterPro" id="IPR004853">
    <property type="entry name" value="Sugar_P_trans_dom"/>
</dbReference>
<dbReference type="GO" id="GO:0005794">
    <property type="term" value="C:Golgi apparatus"/>
    <property type="evidence" value="ECO:0000318"/>
    <property type="project" value="GO_Central"/>
</dbReference>
<dbReference type="STRING" id="45351.A7RTW7"/>
<accession>A7RTW7</accession>
<feature type="transmembrane region" description="Helical" evidence="5">
    <location>
        <begin position="74"/>
        <end position="97"/>
    </location>
</feature>
<dbReference type="PANTHER" id="PTHR11132">
    <property type="entry name" value="SOLUTE CARRIER FAMILY 35"/>
    <property type="match status" value="1"/>
</dbReference>
<reference evidence="7 8" key="1">
    <citation type="journal article" date="2007" name="Science">
        <title>Sea anemone genome reveals ancestral eumetazoan gene repertoire and genomic organization.</title>
        <authorList>
            <person name="Putnam N.H."/>
            <person name="Srivastava M."/>
            <person name="Hellsten U."/>
            <person name="Dirks B."/>
            <person name="Chapman J."/>
            <person name="Salamov A."/>
            <person name="Terry A."/>
            <person name="Shapiro H."/>
            <person name="Lindquist E."/>
            <person name="Kapitonov V.V."/>
            <person name="Jurka J."/>
            <person name="Genikhovich G."/>
            <person name="Grigoriev I.V."/>
            <person name="Lucas S.M."/>
            <person name="Steele R.E."/>
            <person name="Finnerty J.R."/>
            <person name="Technau U."/>
            <person name="Martindale M.Q."/>
            <person name="Rokhsar D.S."/>
        </authorList>
    </citation>
    <scope>NUCLEOTIDE SEQUENCE [LARGE SCALE GENOMIC DNA]</scope>
    <source>
        <strain evidence="8">CH2 X CH6</strain>
    </source>
</reference>
<dbReference type="InterPro" id="IPR037185">
    <property type="entry name" value="EmrE-like"/>
</dbReference>
<protein>
    <recommendedName>
        <fullName evidence="6">Sugar phosphate transporter domain-containing protein</fullName>
    </recommendedName>
</protein>